<feature type="binding site" evidence="2">
    <location>
        <position position="355"/>
    </location>
    <ligand>
        <name>Ni(2+)</name>
        <dbReference type="ChEBI" id="CHEBI:49786"/>
    </ligand>
</feature>
<sequence length="361" mass="41228">MGKKITIPFGSQHVALPEPIRFVFQTENEKIVDVDVDVGYVHRGIEKACMTKFKYMQVGYVVARVCGLCAISHTLAYVTAVERLMGIEVPKRALYLRILVSELDRIHSHLLAMGHLAEVAGYENLFMHTFRDRELVMELQELVTGNRIQFDYACIGGVNRDLTPEVEKELREKLKTLKEKVLWLKDVYENDYSIKYRWKGVGVITKEMAKELNVVGPPARASGLATDVRNEFDYLPFKEVGYRMVVRDEGDVYARNMVRAEETVNSIEMLFNVLDGMPEGDIKVNVKGLPEGESFVRIEAPRGELFYYVRGNKKMVLERLRIRVPTFANIPVMRELFVGMEYADVPAVVISFDPCLSCTAR</sequence>
<dbReference type="GO" id="GO:0016151">
    <property type="term" value="F:nickel cation binding"/>
    <property type="evidence" value="ECO:0007669"/>
    <property type="project" value="InterPro"/>
</dbReference>
<dbReference type="AlphaFoldDB" id="A0A4R1GKF2"/>
<keyword evidence="1" id="KW-0560">Oxidoreductase</keyword>
<dbReference type="Pfam" id="PF00374">
    <property type="entry name" value="NiFeSe_Hases"/>
    <property type="match status" value="1"/>
</dbReference>
<keyword evidence="2" id="KW-0408">Iron</keyword>
<keyword evidence="5" id="KW-1185">Reference proteome</keyword>
<dbReference type="RefSeq" id="WP_132525118.1">
    <property type="nucleotide sequence ID" value="NZ_SMFV01000001.1"/>
</dbReference>
<dbReference type="InterPro" id="IPR052197">
    <property type="entry name" value="ComplexI_49kDa-like"/>
</dbReference>
<keyword evidence="2" id="KW-0460">Magnesium</keyword>
<dbReference type="GO" id="GO:0051287">
    <property type="term" value="F:NAD binding"/>
    <property type="evidence" value="ECO:0007669"/>
    <property type="project" value="InterPro"/>
</dbReference>
<feature type="binding site" evidence="2">
    <location>
        <position position="322"/>
    </location>
    <ligand>
        <name>Mg(2+)</name>
        <dbReference type="ChEBI" id="CHEBI:18420"/>
    </ligand>
</feature>
<dbReference type="GO" id="GO:0016651">
    <property type="term" value="F:oxidoreductase activity, acting on NAD(P)H"/>
    <property type="evidence" value="ECO:0007669"/>
    <property type="project" value="InterPro"/>
</dbReference>
<evidence type="ECO:0000256" key="2">
    <source>
        <dbReference type="PIRSR" id="PIRSR601501-1"/>
    </source>
</evidence>
<dbReference type="EMBL" id="SMFV01000001">
    <property type="protein sequence ID" value="TCK06509.1"/>
    <property type="molecule type" value="Genomic_DNA"/>
</dbReference>
<evidence type="ECO:0000313" key="4">
    <source>
        <dbReference type="EMBL" id="TCK06509.1"/>
    </source>
</evidence>
<dbReference type="GO" id="GO:0048038">
    <property type="term" value="F:quinone binding"/>
    <property type="evidence" value="ECO:0007669"/>
    <property type="project" value="InterPro"/>
</dbReference>
<evidence type="ECO:0000313" key="5">
    <source>
        <dbReference type="Proteomes" id="UP000295777"/>
    </source>
</evidence>
<dbReference type="Pfam" id="PF00346">
    <property type="entry name" value="Complex1_49kDa"/>
    <property type="match status" value="2"/>
</dbReference>
<keyword evidence="2" id="KW-0479">Metal-binding</keyword>
<feature type="binding site" evidence="2">
    <location>
        <position position="69"/>
    </location>
    <ligand>
        <name>Fe cation</name>
        <dbReference type="ChEBI" id="CHEBI:24875"/>
    </ligand>
</feature>
<dbReference type="PANTHER" id="PTHR43485">
    <property type="entry name" value="HYDROGENASE-4 COMPONENT G"/>
    <property type="match status" value="1"/>
</dbReference>
<dbReference type="InterPro" id="IPR029014">
    <property type="entry name" value="NiFe-Hase_large"/>
</dbReference>
<comment type="caution">
    <text evidence="4">The sequence shown here is derived from an EMBL/GenBank/DDBJ whole genome shotgun (WGS) entry which is preliminary data.</text>
</comment>
<name>A0A4R1GKF2_9BACT</name>
<dbReference type="PANTHER" id="PTHR43485:SF1">
    <property type="entry name" value="FORMATE HYDROGENLYASE SUBUNIT 5-RELATED"/>
    <property type="match status" value="1"/>
</dbReference>
<organism evidence="4 5">
    <name type="scientific">Phorcysia thermohydrogeniphila</name>
    <dbReference type="NCBI Taxonomy" id="936138"/>
    <lineage>
        <taxon>Bacteria</taxon>
        <taxon>Pseudomonadati</taxon>
        <taxon>Aquificota</taxon>
        <taxon>Aquificia</taxon>
        <taxon>Desulfurobacteriales</taxon>
        <taxon>Desulfurobacteriaceae</taxon>
        <taxon>Phorcysia</taxon>
    </lineage>
</organism>
<feature type="binding site" evidence="2">
    <location>
        <position position="358"/>
    </location>
    <ligand>
        <name>Fe cation</name>
        <dbReference type="ChEBI" id="CHEBI:24875"/>
    </ligand>
</feature>
<dbReference type="SUPFAM" id="SSF56762">
    <property type="entry name" value="HydB/Nqo4-like"/>
    <property type="match status" value="1"/>
</dbReference>
<feature type="binding site" evidence="2">
    <location>
        <position position="66"/>
    </location>
    <ligand>
        <name>Ni(2+)</name>
        <dbReference type="ChEBI" id="CHEBI:49786"/>
    </ligand>
</feature>
<feature type="binding site" evidence="2">
    <location>
        <position position="69"/>
    </location>
    <ligand>
        <name>Ni(2+)</name>
        <dbReference type="ChEBI" id="CHEBI:49786"/>
    </ligand>
</feature>
<proteinExistence type="predicted"/>
<dbReference type="Gene3D" id="1.10.645.10">
    <property type="entry name" value="Cytochrome-c3 Hydrogenase, chain B"/>
    <property type="match status" value="1"/>
</dbReference>
<comment type="cofactor">
    <cofactor evidence="2">
        <name>Fe cation</name>
        <dbReference type="ChEBI" id="CHEBI:24875"/>
    </cofactor>
</comment>
<feature type="binding site" evidence="2">
    <location>
        <position position="46"/>
    </location>
    <ligand>
        <name>Mg(2+)</name>
        <dbReference type="ChEBI" id="CHEBI:18420"/>
    </ligand>
</feature>
<keyword evidence="2" id="KW-0533">Nickel</keyword>
<dbReference type="InterPro" id="IPR001135">
    <property type="entry name" value="NADH_Q_OxRdtase_suD"/>
</dbReference>
<dbReference type="OrthoDB" id="9801496at2"/>
<evidence type="ECO:0000259" key="3">
    <source>
        <dbReference type="Pfam" id="PF00346"/>
    </source>
</evidence>
<evidence type="ECO:0000256" key="1">
    <source>
        <dbReference type="ARBA" id="ARBA00023002"/>
    </source>
</evidence>
<feature type="domain" description="NADH-quinone oxidoreductase subunit D" evidence="3">
    <location>
        <begin position="123"/>
        <end position="285"/>
    </location>
</feature>
<protein>
    <submittedName>
        <fullName evidence="4">Ech hydrogenase subunit E</fullName>
    </submittedName>
</protein>
<reference evidence="4 5" key="1">
    <citation type="submission" date="2019-03" db="EMBL/GenBank/DDBJ databases">
        <title>Genomic Encyclopedia of Archaeal and Bacterial Type Strains, Phase II (KMG-II): from individual species to whole genera.</title>
        <authorList>
            <person name="Goeker M."/>
        </authorList>
    </citation>
    <scope>NUCLEOTIDE SEQUENCE [LARGE SCALE GENOMIC DNA]</scope>
    <source>
        <strain evidence="4 5">DSM 24425</strain>
    </source>
</reference>
<accession>A0A4R1GKF2</accession>
<gene>
    <name evidence="4" type="ORF">CLV27_0310</name>
</gene>
<dbReference type="InterPro" id="IPR001501">
    <property type="entry name" value="Ni-dep_hyd_lsu"/>
</dbReference>
<comment type="cofactor">
    <cofactor evidence="2">
        <name>Ni(2+)</name>
        <dbReference type="ChEBI" id="CHEBI:49786"/>
    </cofactor>
</comment>
<feature type="domain" description="NADH-quinone oxidoreductase subunit D" evidence="3">
    <location>
        <begin position="289"/>
        <end position="360"/>
    </location>
</feature>
<dbReference type="Proteomes" id="UP000295777">
    <property type="component" value="Unassembled WGS sequence"/>
</dbReference>